<reference evidence="2 3" key="1">
    <citation type="submission" date="2019-01" db="EMBL/GenBank/DDBJ databases">
        <authorList>
            <person name="Chen W.-M."/>
        </authorList>
    </citation>
    <scope>NUCLEOTIDE SEQUENCE [LARGE SCALE GENOMIC DNA]</scope>
    <source>
        <strain evidence="2 3">FSY-9</strain>
    </source>
</reference>
<gene>
    <name evidence="2" type="ORF">EOE18_06525</name>
</gene>
<dbReference type="Gene3D" id="1.10.10.10">
    <property type="entry name" value="Winged helix-like DNA-binding domain superfamily/Winged helix DNA-binding domain"/>
    <property type="match status" value="1"/>
</dbReference>
<sequence length="475" mass="52586">MNYSTICAHDPGIRQQDALLSPEWVVGRKSGGDIIAAPRMRGANSCFKILFQHLMPERLKRQRNTKAEAIFCGKNNLGKALRIIHRKCLPWIYAFLSPTGRLVTVMTLDIKDIYSVIEQIYEAAGEEEGMHHILNLLKGQFQAVGALCFATPDNADWGGGEAPFSFSLNVGFDQNALATFQNDVWKEDYMLPFMARPSFTAETHEILTPEAQNSSEFIHWLRQHAGADRRIGRVAEVHPGTRSGLSLCLPVGLERSADMRQAFDKIAPHLDRVMGLSVRFGELSAQQACLETMLNQSQMAVLLLGRSGQLLWSNQAGQMLADDPGLFLWARGGPVPVEPVAQKAWRRHIALQGQEPTITPLLRLGPRHLAKLDRVSAPLRRAFGHQASHLVTIRHPQEPKQALAQARSALWSTLFGLTPSECRVADALMTGQRVADIATSLGVGTETIRTHEKHIFAKMQVQSRAEAAHVLTSLA</sequence>
<dbReference type="GO" id="GO:0003677">
    <property type="term" value="F:DNA binding"/>
    <property type="evidence" value="ECO:0007669"/>
    <property type="project" value="InterPro"/>
</dbReference>
<dbReference type="InterPro" id="IPR016032">
    <property type="entry name" value="Sig_transdc_resp-reg_C-effctor"/>
</dbReference>
<dbReference type="InterPro" id="IPR036388">
    <property type="entry name" value="WH-like_DNA-bd_sf"/>
</dbReference>
<dbReference type="CDD" id="cd06170">
    <property type="entry name" value="LuxR_C_like"/>
    <property type="match status" value="1"/>
</dbReference>
<evidence type="ECO:0000259" key="1">
    <source>
        <dbReference type="PROSITE" id="PS50043"/>
    </source>
</evidence>
<dbReference type="Proteomes" id="UP000282837">
    <property type="component" value="Unassembled WGS sequence"/>
</dbReference>
<dbReference type="GO" id="GO:0006355">
    <property type="term" value="P:regulation of DNA-templated transcription"/>
    <property type="evidence" value="ECO:0007669"/>
    <property type="project" value="InterPro"/>
</dbReference>
<comment type="caution">
    <text evidence="2">The sequence shown here is derived from an EMBL/GenBank/DDBJ whole genome shotgun (WGS) entry which is preliminary data.</text>
</comment>
<dbReference type="Pfam" id="PF00196">
    <property type="entry name" value="GerE"/>
    <property type="match status" value="1"/>
</dbReference>
<name>A0A437N6R8_9SPHN</name>
<dbReference type="AlphaFoldDB" id="A0A437N6R8"/>
<dbReference type="PROSITE" id="PS00622">
    <property type="entry name" value="HTH_LUXR_1"/>
    <property type="match status" value="1"/>
</dbReference>
<feature type="domain" description="HTH luxR-type" evidence="1">
    <location>
        <begin position="410"/>
        <end position="475"/>
    </location>
</feature>
<protein>
    <submittedName>
        <fullName evidence="2">LuxR family transcriptional regulator</fullName>
    </submittedName>
</protein>
<organism evidence="2 3">
    <name type="scientific">Novosphingobium umbonatum</name>
    <dbReference type="NCBI Taxonomy" id="1908524"/>
    <lineage>
        <taxon>Bacteria</taxon>
        <taxon>Pseudomonadati</taxon>
        <taxon>Pseudomonadota</taxon>
        <taxon>Alphaproteobacteria</taxon>
        <taxon>Sphingomonadales</taxon>
        <taxon>Sphingomonadaceae</taxon>
        <taxon>Novosphingobium</taxon>
    </lineage>
</organism>
<dbReference type="OrthoDB" id="5497412at2"/>
<keyword evidence="3" id="KW-1185">Reference proteome</keyword>
<dbReference type="InterPro" id="IPR000792">
    <property type="entry name" value="Tscrpt_reg_LuxR_C"/>
</dbReference>
<evidence type="ECO:0000313" key="3">
    <source>
        <dbReference type="Proteomes" id="UP000282837"/>
    </source>
</evidence>
<accession>A0A437N6R8</accession>
<dbReference type="PROSITE" id="PS50043">
    <property type="entry name" value="HTH_LUXR_2"/>
    <property type="match status" value="1"/>
</dbReference>
<dbReference type="EMBL" id="SACO01000004">
    <property type="protein sequence ID" value="RVU05646.1"/>
    <property type="molecule type" value="Genomic_DNA"/>
</dbReference>
<evidence type="ECO:0000313" key="2">
    <source>
        <dbReference type="EMBL" id="RVU05646.1"/>
    </source>
</evidence>
<dbReference type="SMART" id="SM00421">
    <property type="entry name" value="HTH_LUXR"/>
    <property type="match status" value="1"/>
</dbReference>
<dbReference type="SUPFAM" id="SSF46894">
    <property type="entry name" value="C-terminal effector domain of the bipartite response regulators"/>
    <property type="match status" value="1"/>
</dbReference>
<proteinExistence type="predicted"/>
<dbReference type="PRINTS" id="PR00038">
    <property type="entry name" value="HTHLUXR"/>
</dbReference>